<dbReference type="EMBL" id="CP017305">
    <property type="protein sequence ID" value="AOS83528.1"/>
    <property type="molecule type" value="Genomic_DNA"/>
</dbReference>
<keyword evidence="2" id="KW-1185">Reference proteome</keyword>
<name>A0A1D8D636_CHLLM</name>
<reference evidence="1" key="1">
    <citation type="submission" date="2016-09" db="EMBL/GenBank/DDBJ databases">
        <title>Genome sequence of Chlorobaculum limnaeum.</title>
        <authorList>
            <person name="Liu Z."/>
            <person name="Tank M."/>
            <person name="Bryant D.A."/>
        </authorList>
    </citation>
    <scope>NUCLEOTIDE SEQUENCE [LARGE SCALE GENOMIC DNA]</scope>
    <source>
        <strain evidence="1">DSM 1677</strain>
    </source>
</reference>
<dbReference type="KEGG" id="clz:BIU88_04845"/>
<sequence>MLAFNISSSQYSILNITAMKRFILFVSGLGLALGLSGCGFSKSAVTQSLEINKSISDGDSKVMLLNVLRASEHLPPVFTGMSGIRVSSSGVGTSATLSIPFGGDADNNYGFTPSVRSNHDLYYDVAVFQTKEFMCGILSPIKPETFKYYWDMGWPKSLLLNLFVREVKYYEMDNRNRLVLVKKLTNYPMNATEYQKFTEEMNLLIGDSFDVVYREFCEKDIDGNNAKQKDTNLPIIARTVAFINASNNREKLNSYTFQNSYVITLPPEIKKDSRGRYAVFYLRSPEAIIYYLGEIVRAGQVNGYYPEVYIGENRKDRIFVARPDVNGKDDALVSVSFNDKKYIIPREGSGRSLEVISLLMQLVGQQKSSSDLPQTSTIRFEP</sequence>
<proteinExistence type="predicted"/>
<gene>
    <name evidence="1" type="ORF">BIU88_04845</name>
</gene>
<dbReference type="AlphaFoldDB" id="A0A1D8D636"/>
<accession>A0A1D8D636</accession>
<evidence type="ECO:0000313" key="1">
    <source>
        <dbReference type="EMBL" id="AOS83528.1"/>
    </source>
</evidence>
<protein>
    <submittedName>
        <fullName evidence="1">Uncharacterized protein</fullName>
    </submittedName>
</protein>
<dbReference type="Proteomes" id="UP000095185">
    <property type="component" value="Chromosome"/>
</dbReference>
<organism evidence="1 2">
    <name type="scientific">Chlorobaculum limnaeum</name>
    <dbReference type="NCBI Taxonomy" id="274537"/>
    <lineage>
        <taxon>Bacteria</taxon>
        <taxon>Pseudomonadati</taxon>
        <taxon>Chlorobiota</taxon>
        <taxon>Chlorobiia</taxon>
        <taxon>Chlorobiales</taxon>
        <taxon>Chlorobiaceae</taxon>
        <taxon>Chlorobaculum</taxon>
    </lineage>
</organism>
<evidence type="ECO:0000313" key="2">
    <source>
        <dbReference type="Proteomes" id="UP000095185"/>
    </source>
</evidence>